<feature type="signal peptide" evidence="1">
    <location>
        <begin position="1"/>
        <end position="23"/>
    </location>
</feature>
<proteinExistence type="predicted"/>
<protein>
    <submittedName>
        <fullName evidence="2">Uncharacterized protein</fullName>
    </submittedName>
</protein>
<gene>
    <name evidence="2" type="ORF">N7530_007050</name>
</gene>
<dbReference type="AlphaFoldDB" id="A0A9X0BMU6"/>
<sequence>MSPCSFMTGICLGALLLITPGDARVGQVSSTSIAGAPLFDSEKFQLTDNDIAKLSQHQSALVKFGCDGTNKTTQPTRKCKVFPGGRQWPSQSAWSAFDDLLGGALIKTVPPSGVMLFFMAPI</sequence>
<keyword evidence="1" id="KW-0732">Signal</keyword>
<comment type="caution">
    <text evidence="2">The sequence shown here is derived from an EMBL/GenBank/DDBJ whole genome shotgun (WGS) entry which is preliminary data.</text>
</comment>
<accession>A0A9X0BMU6</accession>
<evidence type="ECO:0000313" key="2">
    <source>
        <dbReference type="EMBL" id="KAJ5473049.1"/>
    </source>
</evidence>
<keyword evidence="3" id="KW-1185">Reference proteome</keyword>
<name>A0A9X0BMU6_9EURO</name>
<dbReference type="EMBL" id="JAPWDO010000004">
    <property type="protein sequence ID" value="KAJ5473049.1"/>
    <property type="molecule type" value="Genomic_DNA"/>
</dbReference>
<feature type="chain" id="PRO_5040836400" evidence="1">
    <location>
        <begin position="24"/>
        <end position="122"/>
    </location>
</feature>
<organism evidence="2 3">
    <name type="scientific">Penicillium desertorum</name>
    <dbReference type="NCBI Taxonomy" id="1303715"/>
    <lineage>
        <taxon>Eukaryota</taxon>
        <taxon>Fungi</taxon>
        <taxon>Dikarya</taxon>
        <taxon>Ascomycota</taxon>
        <taxon>Pezizomycotina</taxon>
        <taxon>Eurotiomycetes</taxon>
        <taxon>Eurotiomycetidae</taxon>
        <taxon>Eurotiales</taxon>
        <taxon>Aspergillaceae</taxon>
        <taxon>Penicillium</taxon>
    </lineage>
</organism>
<evidence type="ECO:0000313" key="3">
    <source>
        <dbReference type="Proteomes" id="UP001147760"/>
    </source>
</evidence>
<dbReference type="Proteomes" id="UP001147760">
    <property type="component" value="Unassembled WGS sequence"/>
</dbReference>
<reference evidence="2" key="1">
    <citation type="submission" date="2022-12" db="EMBL/GenBank/DDBJ databases">
        <authorList>
            <person name="Petersen C."/>
        </authorList>
    </citation>
    <scope>NUCLEOTIDE SEQUENCE</scope>
    <source>
        <strain evidence="2">IBT 17660</strain>
    </source>
</reference>
<evidence type="ECO:0000256" key="1">
    <source>
        <dbReference type="SAM" id="SignalP"/>
    </source>
</evidence>
<reference evidence="2" key="2">
    <citation type="journal article" date="2023" name="IMA Fungus">
        <title>Comparative genomic study of the Penicillium genus elucidates a diverse pangenome and 15 lateral gene transfer events.</title>
        <authorList>
            <person name="Petersen C."/>
            <person name="Sorensen T."/>
            <person name="Nielsen M.R."/>
            <person name="Sondergaard T.E."/>
            <person name="Sorensen J.L."/>
            <person name="Fitzpatrick D.A."/>
            <person name="Frisvad J.C."/>
            <person name="Nielsen K.L."/>
        </authorList>
    </citation>
    <scope>NUCLEOTIDE SEQUENCE</scope>
    <source>
        <strain evidence="2">IBT 17660</strain>
    </source>
</reference>